<keyword evidence="4" id="KW-1185">Reference proteome</keyword>
<feature type="compositionally biased region" description="Low complexity" evidence="2">
    <location>
        <begin position="345"/>
        <end position="363"/>
    </location>
</feature>
<feature type="compositionally biased region" description="Low complexity" evidence="2">
    <location>
        <begin position="80"/>
        <end position="95"/>
    </location>
</feature>
<keyword evidence="1" id="KW-0175">Coiled coil</keyword>
<feature type="compositionally biased region" description="Acidic residues" evidence="2">
    <location>
        <begin position="464"/>
        <end position="482"/>
    </location>
</feature>
<proteinExistence type="predicted"/>
<comment type="caution">
    <text evidence="3">The sequence shown here is derived from an EMBL/GenBank/DDBJ whole genome shotgun (WGS) entry which is preliminary data.</text>
</comment>
<feature type="coiled-coil region" evidence="1">
    <location>
        <begin position="663"/>
        <end position="779"/>
    </location>
</feature>
<feature type="compositionally biased region" description="Basic and acidic residues" evidence="2">
    <location>
        <begin position="790"/>
        <end position="815"/>
    </location>
</feature>
<feature type="region of interest" description="Disordered" evidence="2">
    <location>
        <begin position="311"/>
        <end position="386"/>
    </location>
</feature>
<evidence type="ECO:0000256" key="2">
    <source>
        <dbReference type="SAM" id="MobiDB-lite"/>
    </source>
</evidence>
<feature type="region of interest" description="Disordered" evidence="2">
    <location>
        <begin position="1"/>
        <end position="118"/>
    </location>
</feature>
<feature type="region of interest" description="Disordered" evidence="2">
    <location>
        <begin position="557"/>
        <end position="580"/>
    </location>
</feature>
<protein>
    <submittedName>
        <fullName evidence="3">Uncharacterized protein</fullName>
    </submittedName>
</protein>
<reference evidence="3 4" key="1">
    <citation type="journal article" date="2023" name="Plants (Basel)">
        <title>Bridging the Gap: Combining Genomics and Transcriptomics Approaches to Understand Stylosanthes scabra, an Orphan Legume from the Brazilian Caatinga.</title>
        <authorList>
            <person name="Ferreira-Neto J.R.C."/>
            <person name="da Silva M.D."/>
            <person name="Binneck E."/>
            <person name="de Melo N.F."/>
            <person name="da Silva R.H."/>
            <person name="de Melo A.L.T.M."/>
            <person name="Pandolfi V."/>
            <person name="Bustamante F.O."/>
            <person name="Brasileiro-Vidal A.C."/>
            <person name="Benko-Iseppon A.M."/>
        </authorList>
    </citation>
    <scope>NUCLEOTIDE SEQUENCE [LARGE SCALE GENOMIC DNA]</scope>
    <source>
        <tissue evidence="3">Leaves</tissue>
    </source>
</reference>
<dbReference type="PANTHER" id="PTHR35120:SF2">
    <property type="entry name" value="AMINOTRANSFERASE-LIKE PLANT MOBILE DOMAIN-CONTAINING PROTEIN"/>
    <property type="match status" value="1"/>
</dbReference>
<feature type="region of interest" description="Disordered" evidence="2">
    <location>
        <begin position="790"/>
        <end position="818"/>
    </location>
</feature>
<feature type="compositionally biased region" description="Acidic residues" evidence="2">
    <location>
        <begin position="311"/>
        <end position="344"/>
    </location>
</feature>
<evidence type="ECO:0000313" key="3">
    <source>
        <dbReference type="EMBL" id="MED6203949.1"/>
    </source>
</evidence>
<feature type="compositionally biased region" description="Polar residues" evidence="2">
    <location>
        <begin position="12"/>
        <end position="34"/>
    </location>
</feature>
<organism evidence="3 4">
    <name type="scientific">Stylosanthes scabra</name>
    <dbReference type="NCBI Taxonomy" id="79078"/>
    <lineage>
        <taxon>Eukaryota</taxon>
        <taxon>Viridiplantae</taxon>
        <taxon>Streptophyta</taxon>
        <taxon>Embryophyta</taxon>
        <taxon>Tracheophyta</taxon>
        <taxon>Spermatophyta</taxon>
        <taxon>Magnoliopsida</taxon>
        <taxon>eudicotyledons</taxon>
        <taxon>Gunneridae</taxon>
        <taxon>Pentapetalae</taxon>
        <taxon>rosids</taxon>
        <taxon>fabids</taxon>
        <taxon>Fabales</taxon>
        <taxon>Fabaceae</taxon>
        <taxon>Papilionoideae</taxon>
        <taxon>50 kb inversion clade</taxon>
        <taxon>dalbergioids sensu lato</taxon>
        <taxon>Dalbergieae</taxon>
        <taxon>Pterocarpus clade</taxon>
        <taxon>Stylosanthes</taxon>
    </lineage>
</organism>
<dbReference type="EMBL" id="JASCZI010241664">
    <property type="protein sequence ID" value="MED6203949.1"/>
    <property type="molecule type" value="Genomic_DNA"/>
</dbReference>
<sequence>MTDPNPHIPDETPQNPDTKPQQEETAPTNPQSPKTLPLADQDPQSQPQTLPDPNPIQPLQDEDTVMQDPVQKSDEPEPAAPAAVIATATAASSGAGRRGAPKRKKLEAKRTAQEKKSREKLQVLVETLKPIPFVPQKSLDFSSHQGLLQRLGLWEFVHLEYDPVVRSDLLAQLIASYVPASRCSYVNGCRIKVSRADLGRALKLPKKIGGSLVAEGKEEGGETVDFADSVGFIMDLVSNWMMLHDDMFIISSDAVGHLDVIKSGKLEKVDWAGLIWSMMEKELKSSKLTDCYYASHMQQMIKAQHQELLEEPEAAQEEEEVEDVGGRDDGEEAEVKDDEDEEEAAATATAKVTPGATATATATVEDEVDESGDLKMGGVDEGGRDGELEEHNIELSLGQDNAERVEVGKDVVGGEQIMDFDQPKVEDAGFWLMEKNNVEEPYLRPCQTSDVKGVECGEAKGDEGEGQEQEDEEEEEAEDDEHDGGFSLSPKCIPMEGMPSGPGGLVQAMSGVQMPFTSGIDLRDNPVGDFLSPRDDPQMISGSSLFGNGHKRELDLDNHNSHHALNGSNKRLRSESPWNSKPADFETCMDHIENWMGKARMMYAAKEQACDEAMANQQLLLNELQKRDEMVEQYHKAKMDESHKRQVEMYRLEKELFMMTSLVEGYRKALKETQKAFAEYRARCPHADEPLYKDVPGSGGLVLSVMELEKERLRKEEEERIKLRELMSDFERKLREFQSTWFSKLDDYDRSVESLANRLQAIEEQVKHLNEVKAKLNVAAPPECTPTVEEQKVEDQKVEEKNVEDQKVEEQKVEDQNVEEENALAFTFALEWPKSTPCPGTSHADVK</sequence>
<evidence type="ECO:0000256" key="1">
    <source>
        <dbReference type="SAM" id="Coils"/>
    </source>
</evidence>
<feature type="compositionally biased region" description="Basic and acidic residues" evidence="2">
    <location>
        <begin position="108"/>
        <end position="118"/>
    </location>
</feature>
<feature type="compositionally biased region" description="Basic and acidic residues" evidence="2">
    <location>
        <begin position="453"/>
        <end position="463"/>
    </location>
</feature>
<evidence type="ECO:0000313" key="4">
    <source>
        <dbReference type="Proteomes" id="UP001341840"/>
    </source>
</evidence>
<dbReference type="Proteomes" id="UP001341840">
    <property type="component" value="Unassembled WGS sequence"/>
</dbReference>
<dbReference type="PANTHER" id="PTHR35120">
    <property type="entry name" value="HISTONE ACETYLTRANSFERASE KAT6B-LIKE"/>
    <property type="match status" value="1"/>
</dbReference>
<accession>A0ABU6Y1Y3</accession>
<name>A0ABU6Y1Y3_9FABA</name>
<gene>
    <name evidence="3" type="ORF">PIB30_004535</name>
</gene>
<feature type="region of interest" description="Disordered" evidence="2">
    <location>
        <begin position="453"/>
        <end position="489"/>
    </location>
</feature>